<sequence>MGKTNNLILDNLLEIEKRAKEIILRDLEDSQNEAYNPFYNLWKNQNREEHENVMIEELKINIEKYWLAEKYNSAIDKSFNMIYFEHGGLYGGELEAFAIDFDDSDRKLSEFEIDDDHMEYLDNISCLPAFVSPTLYHLTENIQGEEDNFDDFLDVNNIYELFEATALIEINKLFKRANQENVFERLNLKKPFYLAVAEHDTGAPKLIYVIE</sequence>
<organism evidence="1 2">
    <name type="scientific">Flavobacterium crocinum</name>
    <dbReference type="NCBI Taxonomy" id="2183896"/>
    <lineage>
        <taxon>Bacteria</taxon>
        <taxon>Pseudomonadati</taxon>
        <taxon>Bacteroidota</taxon>
        <taxon>Flavobacteriia</taxon>
        <taxon>Flavobacteriales</taxon>
        <taxon>Flavobacteriaceae</taxon>
        <taxon>Flavobacterium</taxon>
    </lineage>
</organism>
<dbReference type="OrthoDB" id="1344350at2"/>
<gene>
    <name evidence="1" type="ORF">HYN56_03395</name>
</gene>
<dbReference type="AlphaFoldDB" id="A0A2S1YGZ3"/>
<dbReference type="KEGG" id="fcr:HYN56_03395"/>
<protein>
    <submittedName>
        <fullName evidence="1">Uncharacterized protein</fullName>
    </submittedName>
</protein>
<dbReference type="Proteomes" id="UP000245250">
    <property type="component" value="Chromosome"/>
</dbReference>
<reference evidence="1 2" key="1">
    <citation type="submission" date="2018-05" db="EMBL/GenBank/DDBJ databases">
        <title>Genome sequencing of Flavobacterium sp. HYN0056.</title>
        <authorList>
            <person name="Yi H."/>
            <person name="Baek C."/>
        </authorList>
    </citation>
    <scope>NUCLEOTIDE SEQUENCE [LARGE SCALE GENOMIC DNA]</scope>
    <source>
        <strain evidence="1 2">HYN0056</strain>
    </source>
</reference>
<name>A0A2S1YGZ3_9FLAO</name>
<evidence type="ECO:0000313" key="1">
    <source>
        <dbReference type="EMBL" id="AWK03315.1"/>
    </source>
</evidence>
<keyword evidence="2" id="KW-1185">Reference proteome</keyword>
<dbReference type="EMBL" id="CP029255">
    <property type="protein sequence ID" value="AWK03315.1"/>
    <property type="molecule type" value="Genomic_DNA"/>
</dbReference>
<evidence type="ECO:0000313" key="2">
    <source>
        <dbReference type="Proteomes" id="UP000245250"/>
    </source>
</evidence>
<proteinExistence type="predicted"/>
<dbReference type="RefSeq" id="WP_109190891.1">
    <property type="nucleotide sequence ID" value="NZ_CP029255.1"/>
</dbReference>
<accession>A0A2S1YGZ3</accession>